<sequence>MKKDQAPLPLKIMRWIFPKLEVIAPWLAHRFFIKIFFSPLHYPRPEKEKKAEDFAQRFTVTAAGKKVQGYVWGEGRPVLVIHGWAGRATQFRRFVKPLLAAGFQVVGFDAPAHGHSEGKKTNLEEFDESIRAVCAHVGEPWAVIAHSFGGAAALFSASRGVPIHRLVMIASPSVGDEIINGFLKAVHGTAPTHKFFKNYIRETTGKPFEEFTGEHFITQLKGPLDLLLVYDEEDKEVPMLHARALLQRYPSAMLIRTKGLGHTRILRDDHVIAACVTFVRNGTSQG</sequence>
<dbReference type="InterPro" id="IPR050228">
    <property type="entry name" value="Carboxylesterase_BioH"/>
</dbReference>
<comment type="caution">
    <text evidence="2">The sequence shown here is derived from an EMBL/GenBank/DDBJ whole genome shotgun (WGS) entry which is preliminary data.</text>
</comment>
<dbReference type="InterPro" id="IPR000073">
    <property type="entry name" value="AB_hydrolase_1"/>
</dbReference>
<keyword evidence="2" id="KW-0378">Hydrolase</keyword>
<dbReference type="PANTHER" id="PTHR43194">
    <property type="entry name" value="HYDROLASE ALPHA/BETA FOLD FAMILY"/>
    <property type="match status" value="1"/>
</dbReference>
<gene>
    <name evidence="2" type="ORF">JI741_27745</name>
</gene>
<dbReference type="Gene3D" id="3.40.50.1820">
    <property type="entry name" value="alpha/beta hydrolase"/>
    <property type="match status" value="1"/>
</dbReference>
<proteinExistence type="predicted"/>
<organism evidence="2 3">
    <name type="scientific">Chryseolinea lacunae</name>
    <dbReference type="NCBI Taxonomy" id="2801331"/>
    <lineage>
        <taxon>Bacteria</taxon>
        <taxon>Pseudomonadati</taxon>
        <taxon>Bacteroidota</taxon>
        <taxon>Cytophagia</taxon>
        <taxon>Cytophagales</taxon>
        <taxon>Fulvivirgaceae</taxon>
        <taxon>Chryseolinea</taxon>
    </lineage>
</organism>
<dbReference type="EMBL" id="JAERRB010000014">
    <property type="protein sequence ID" value="MBL0745054.1"/>
    <property type="molecule type" value="Genomic_DNA"/>
</dbReference>
<dbReference type="InterPro" id="IPR029058">
    <property type="entry name" value="AB_hydrolase_fold"/>
</dbReference>
<accession>A0ABS1L087</accession>
<dbReference type="GO" id="GO:0016787">
    <property type="term" value="F:hydrolase activity"/>
    <property type="evidence" value="ECO:0007669"/>
    <property type="project" value="UniProtKB-KW"/>
</dbReference>
<feature type="domain" description="AB hydrolase-1" evidence="1">
    <location>
        <begin position="77"/>
        <end position="174"/>
    </location>
</feature>
<dbReference type="PANTHER" id="PTHR43194:SF2">
    <property type="entry name" value="PEROXISOMAL MEMBRANE PROTEIN LPX1"/>
    <property type="match status" value="1"/>
</dbReference>
<reference evidence="2 3" key="1">
    <citation type="submission" date="2021-01" db="EMBL/GenBank/DDBJ databases">
        <title>Chryseolinea sp. Jin1 Genome sequencing and assembly.</title>
        <authorList>
            <person name="Kim I."/>
        </authorList>
    </citation>
    <scope>NUCLEOTIDE SEQUENCE [LARGE SCALE GENOMIC DNA]</scope>
    <source>
        <strain evidence="2 3">Jin1</strain>
    </source>
</reference>
<dbReference type="SUPFAM" id="SSF53474">
    <property type="entry name" value="alpha/beta-Hydrolases"/>
    <property type="match status" value="1"/>
</dbReference>
<protein>
    <submittedName>
        <fullName evidence="2">Alpha/beta fold hydrolase</fullName>
    </submittedName>
</protein>
<name>A0ABS1L087_9BACT</name>
<dbReference type="RefSeq" id="WP_202015239.1">
    <property type="nucleotide sequence ID" value="NZ_JAERRB010000014.1"/>
</dbReference>
<evidence type="ECO:0000313" key="2">
    <source>
        <dbReference type="EMBL" id="MBL0745054.1"/>
    </source>
</evidence>
<dbReference type="Proteomes" id="UP000613030">
    <property type="component" value="Unassembled WGS sequence"/>
</dbReference>
<keyword evidence="3" id="KW-1185">Reference proteome</keyword>
<dbReference type="Pfam" id="PF00561">
    <property type="entry name" value="Abhydrolase_1"/>
    <property type="match status" value="1"/>
</dbReference>
<evidence type="ECO:0000259" key="1">
    <source>
        <dbReference type="Pfam" id="PF00561"/>
    </source>
</evidence>
<evidence type="ECO:0000313" key="3">
    <source>
        <dbReference type="Proteomes" id="UP000613030"/>
    </source>
</evidence>